<feature type="chain" id="PRO_5041896831" evidence="2">
    <location>
        <begin position="18"/>
        <end position="527"/>
    </location>
</feature>
<accession>A0AAD4MDZ6</accession>
<evidence type="ECO:0000256" key="2">
    <source>
        <dbReference type="SAM" id="SignalP"/>
    </source>
</evidence>
<evidence type="ECO:0000256" key="1">
    <source>
        <dbReference type="SAM" id="MobiDB-lite"/>
    </source>
</evidence>
<protein>
    <submittedName>
        <fullName evidence="3">Uncharacterized protein</fullName>
    </submittedName>
</protein>
<name>A0AAD4MDZ6_9BILA</name>
<feature type="compositionally biased region" description="Gly residues" evidence="1">
    <location>
        <begin position="504"/>
        <end position="527"/>
    </location>
</feature>
<evidence type="ECO:0000313" key="3">
    <source>
        <dbReference type="EMBL" id="KAI1691032.1"/>
    </source>
</evidence>
<organism evidence="3 4">
    <name type="scientific">Ditylenchus destructor</name>
    <dbReference type="NCBI Taxonomy" id="166010"/>
    <lineage>
        <taxon>Eukaryota</taxon>
        <taxon>Metazoa</taxon>
        <taxon>Ecdysozoa</taxon>
        <taxon>Nematoda</taxon>
        <taxon>Chromadorea</taxon>
        <taxon>Rhabditida</taxon>
        <taxon>Tylenchina</taxon>
        <taxon>Tylenchomorpha</taxon>
        <taxon>Sphaerularioidea</taxon>
        <taxon>Anguinidae</taxon>
        <taxon>Anguininae</taxon>
        <taxon>Ditylenchus</taxon>
    </lineage>
</organism>
<keyword evidence="2" id="KW-0732">Signal</keyword>
<feature type="signal peptide" evidence="2">
    <location>
        <begin position="1"/>
        <end position="17"/>
    </location>
</feature>
<dbReference type="Proteomes" id="UP001201812">
    <property type="component" value="Unassembled WGS sequence"/>
</dbReference>
<dbReference type="AlphaFoldDB" id="A0AAD4MDZ6"/>
<gene>
    <name evidence="3" type="ORF">DdX_22146</name>
</gene>
<keyword evidence="4" id="KW-1185">Reference proteome</keyword>
<feature type="region of interest" description="Disordered" evidence="1">
    <location>
        <begin position="452"/>
        <end position="527"/>
    </location>
</feature>
<evidence type="ECO:0000313" key="4">
    <source>
        <dbReference type="Proteomes" id="UP001201812"/>
    </source>
</evidence>
<reference evidence="3" key="1">
    <citation type="submission" date="2022-01" db="EMBL/GenBank/DDBJ databases">
        <title>Genome Sequence Resource for Two Populations of Ditylenchus destructor, the Migratory Endoparasitic Phytonematode.</title>
        <authorList>
            <person name="Zhang H."/>
            <person name="Lin R."/>
            <person name="Xie B."/>
        </authorList>
    </citation>
    <scope>NUCLEOTIDE SEQUENCE</scope>
    <source>
        <strain evidence="3">BazhouSP</strain>
    </source>
</reference>
<feature type="compositionally biased region" description="Polar residues" evidence="1">
    <location>
        <begin position="459"/>
        <end position="471"/>
    </location>
</feature>
<dbReference type="EMBL" id="JAKKPZ010001013">
    <property type="protein sequence ID" value="KAI1691032.1"/>
    <property type="molecule type" value="Genomic_DNA"/>
</dbReference>
<proteinExistence type="predicted"/>
<sequence>MQVLFILPFLLAVSSEAHEYTARVFTDLYDKPPHKQPEDIKVKTDDEHKLKEVILSELERKGYYTRDEVFSMHTRPLSEIEKSKKGVEIKDDTEAIPWQERLHKMGKFELYVSKAKTVKIFKLNDAGKSEDMGITIRIRSPMSTRRIIKEAIADQLKASTKYKDYKYNQIFLSDDQLKGKEVEYSGNNVEHFTNLYLFKAQEIDYEKDITFKGDKMLKKLQNGTKIPVQDHDIADNDVIVFEDAPPTKLKVTLKQYNNGSFESHNEIWEHVIKDPRLKEIAYKMSKLTAVMQDGSQKPLASNSYSAKIDCREIKELIASTSARERIKIRQHENLEAVKFIYLGEVATGKHAWEKINSFGNPWTSAVVAYRINSDGKRTTTKVENKDTDFHKTSEFVGLEIAINEIVYRSPASYESHRTNLQVRVNYQTGYQTGYGSRLGVPQQHIGGFQQHRPGFPNNGFHQSQFGQSSVRRTGGRPKVKIPGGLANMAGDMLHEGEGEEGEGEGGSGSSHGSDNGDGGDAGDPGEE</sequence>
<comment type="caution">
    <text evidence="3">The sequence shown here is derived from an EMBL/GenBank/DDBJ whole genome shotgun (WGS) entry which is preliminary data.</text>
</comment>